<evidence type="ECO:0000313" key="3">
    <source>
        <dbReference type="Proteomes" id="UP000278962"/>
    </source>
</evidence>
<dbReference type="OrthoDB" id="74134at2"/>
<gene>
    <name evidence="2" type="ORF">C8N24_2964</name>
</gene>
<protein>
    <recommendedName>
        <fullName evidence="4">DoxX-like protein</fullName>
    </recommendedName>
</protein>
<evidence type="ECO:0008006" key="4">
    <source>
        <dbReference type="Google" id="ProtNLM"/>
    </source>
</evidence>
<name>A0A660LIW1_9ACTN</name>
<feature type="transmembrane region" description="Helical" evidence="1">
    <location>
        <begin position="109"/>
        <end position="128"/>
    </location>
</feature>
<dbReference type="RefSeq" id="WP_121250928.1">
    <property type="nucleotide sequence ID" value="NZ_RBIL01000001.1"/>
</dbReference>
<keyword evidence="1" id="KW-0472">Membrane</keyword>
<proteinExistence type="predicted"/>
<keyword evidence="1" id="KW-0812">Transmembrane</keyword>
<keyword evidence="3" id="KW-1185">Reference proteome</keyword>
<accession>A0A660LIW1</accession>
<dbReference type="EMBL" id="RBIL01000001">
    <property type="protein sequence ID" value="RKQ93104.1"/>
    <property type="molecule type" value="Genomic_DNA"/>
</dbReference>
<reference evidence="2 3" key="1">
    <citation type="submission" date="2018-10" db="EMBL/GenBank/DDBJ databases">
        <title>Genomic Encyclopedia of Archaeal and Bacterial Type Strains, Phase II (KMG-II): from individual species to whole genera.</title>
        <authorList>
            <person name="Goeker M."/>
        </authorList>
    </citation>
    <scope>NUCLEOTIDE SEQUENCE [LARGE SCALE GENOMIC DNA]</scope>
    <source>
        <strain evidence="2 3">DSM 14954</strain>
    </source>
</reference>
<feature type="transmembrane region" description="Helical" evidence="1">
    <location>
        <begin position="78"/>
        <end position="97"/>
    </location>
</feature>
<keyword evidence="1" id="KW-1133">Transmembrane helix</keyword>
<feature type="transmembrane region" description="Helical" evidence="1">
    <location>
        <begin position="56"/>
        <end position="73"/>
    </location>
</feature>
<evidence type="ECO:0000313" key="2">
    <source>
        <dbReference type="EMBL" id="RKQ93104.1"/>
    </source>
</evidence>
<organism evidence="2 3">
    <name type="scientific">Solirubrobacter pauli</name>
    <dbReference type="NCBI Taxonomy" id="166793"/>
    <lineage>
        <taxon>Bacteria</taxon>
        <taxon>Bacillati</taxon>
        <taxon>Actinomycetota</taxon>
        <taxon>Thermoleophilia</taxon>
        <taxon>Solirubrobacterales</taxon>
        <taxon>Solirubrobacteraceae</taxon>
        <taxon>Solirubrobacter</taxon>
    </lineage>
</organism>
<dbReference type="Proteomes" id="UP000278962">
    <property type="component" value="Unassembled WGS sequence"/>
</dbReference>
<dbReference type="AlphaFoldDB" id="A0A660LIW1"/>
<comment type="caution">
    <text evidence="2">The sequence shown here is derived from an EMBL/GenBank/DDBJ whole genome shotgun (WGS) entry which is preliminary data.</text>
</comment>
<evidence type="ECO:0000256" key="1">
    <source>
        <dbReference type="SAM" id="Phobius"/>
    </source>
</evidence>
<sequence>MRLVLRVSLALVALSALLPGLEGTLGPGSFYAQFPLGRGWVELLPPYNEHLVRDVGGFYLAFAILFAWAAVTLASALIVPLCVAWSVAAVAHAIFHITHLDGFSTGDAVAQTTGLLAVVALPVLAVVATRRC</sequence>